<protein>
    <submittedName>
        <fullName evidence="2">Uncharacterized protein</fullName>
    </submittedName>
</protein>
<keyword evidence="3" id="KW-1185">Reference proteome</keyword>
<feature type="compositionally biased region" description="Basic and acidic residues" evidence="1">
    <location>
        <begin position="32"/>
        <end position="56"/>
    </location>
</feature>
<proteinExistence type="predicted"/>
<sequence length="102" mass="11079">MSRMGEWLSRGNDLGRANLGVGGPFTGAFEENNSKVEVSEPTKMRGDKPLKVEKARAAPPKVKPPVAKALVVTEVVQEDQNMVQEAGDEPHKILSEPRVEEG</sequence>
<feature type="region of interest" description="Disordered" evidence="1">
    <location>
        <begin position="1"/>
        <end position="63"/>
    </location>
</feature>
<reference evidence="3" key="1">
    <citation type="journal article" date="2020" name="Genome Biol.">
        <title>Gamete binning: chromosome-level and haplotype-resolved genome assembly enabled by high-throughput single-cell sequencing of gamete genomes.</title>
        <authorList>
            <person name="Campoy J.A."/>
            <person name="Sun H."/>
            <person name="Goel M."/>
            <person name="Jiao W.-B."/>
            <person name="Folz-Donahue K."/>
            <person name="Wang N."/>
            <person name="Rubio M."/>
            <person name="Liu C."/>
            <person name="Kukat C."/>
            <person name="Ruiz D."/>
            <person name="Huettel B."/>
            <person name="Schneeberger K."/>
        </authorList>
    </citation>
    <scope>NUCLEOTIDE SEQUENCE [LARGE SCALE GENOMIC DNA]</scope>
    <source>
        <strain evidence="3">cv. Rojo Pasion</strain>
    </source>
</reference>
<organism evidence="2 3">
    <name type="scientific">Prunus armeniaca</name>
    <name type="common">Apricot</name>
    <name type="synonym">Armeniaca vulgaris</name>
    <dbReference type="NCBI Taxonomy" id="36596"/>
    <lineage>
        <taxon>Eukaryota</taxon>
        <taxon>Viridiplantae</taxon>
        <taxon>Streptophyta</taxon>
        <taxon>Embryophyta</taxon>
        <taxon>Tracheophyta</taxon>
        <taxon>Spermatophyta</taxon>
        <taxon>Magnoliopsida</taxon>
        <taxon>eudicotyledons</taxon>
        <taxon>Gunneridae</taxon>
        <taxon>Pentapetalae</taxon>
        <taxon>rosids</taxon>
        <taxon>fabids</taxon>
        <taxon>Rosales</taxon>
        <taxon>Rosaceae</taxon>
        <taxon>Amygdaloideae</taxon>
        <taxon>Amygdaleae</taxon>
        <taxon>Prunus</taxon>
    </lineage>
</organism>
<dbReference type="Proteomes" id="UP000507245">
    <property type="component" value="Unassembled WGS sequence"/>
</dbReference>
<dbReference type="EMBL" id="CAEKKB010000006">
    <property type="protein sequence ID" value="CAB4313444.1"/>
    <property type="molecule type" value="Genomic_DNA"/>
</dbReference>
<dbReference type="AlphaFoldDB" id="A0A6J5XQX9"/>
<feature type="region of interest" description="Disordered" evidence="1">
    <location>
        <begin position="81"/>
        <end position="102"/>
    </location>
</feature>
<accession>A0A6J5XQX9</accession>
<evidence type="ECO:0000313" key="3">
    <source>
        <dbReference type="Proteomes" id="UP000507245"/>
    </source>
</evidence>
<evidence type="ECO:0000256" key="1">
    <source>
        <dbReference type="SAM" id="MobiDB-lite"/>
    </source>
</evidence>
<evidence type="ECO:0000313" key="2">
    <source>
        <dbReference type="EMBL" id="CAB4313444.1"/>
    </source>
</evidence>
<feature type="compositionally biased region" description="Basic and acidic residues" evidence="1">
    <location>
        <begin position="88"/>
        <end position="102"/>
    </location>
</feature>
<name>A0A6J5XQX9_PRUAR</name>
<gene>
    <name evidence="2" type="ORF">ORAREDHAP_LOCUS36421</name>
</gene>